<evidence type="ECO:0000256" key="3">
    <source>
        <dbReference type="ARBA" id="ARBA00023002"/>
    </source>
</evidence>
<dbReference type="GO" id="GO:0016491">
    <property type="term" value="F:oxidoreductase activity"/>
    <property type="evidence" value="ECO:0007669"/>
    <property type="project" value="UniProtKB-KW"/>
</dbReference>
<evidence type="ECO:0000256" key="1">
    <source>
        <dbReference type="ARBA" id="ARBA00005791"/>
    </source>
</evidence>
<protein>
    <submittedName>
        <fullName evidence="7">Thioredoxin domain-containing protein</fullName>
    </submittedName>
</protein>
<evidence type="ECO:0000259" key="6">
    <source>
        <dbReference type="PROSITE" id="PS51352"/>
    </source>
</evidence>
<dbReference type="KEGG" id="chiz:HQ393_15540"/>
<keyword evidence="5" id="KW-0676">Redox-active center</keyword>
<keyword evidence="8" id="KW-1185">Reference proteome</keyword>
<evidence type="ECO:0000313" key="7">
    <source>
        <dbReference type="EMBL" id="QLG89547.1"/>
    </source>
</evidence>
<evidence type="ECO:0000313" key="8">
    <source>
        <dbReference type="Proteomes" id="UP000509597"/>
    </source>
</evidence>
<dbReference type="PROSITE" id="PS51352">
    <property type="entry name" value="THIOREDOXIN_2"/>
    <property type="match status" value="1"/>
</dbReference>
<comment type="similarity">
    <text evidence="1">Belongs to the thioredoxin family. DsbA subfamily.</text>
</comment>
<reference evidence="7 8" key="1">
    <citation type="submission" date="2020-07" db="EMBL/GenBank/DDBJ databases">
        <title>Complete genome sequence of Chitinibacter sp. 2T18.</title>
        <authorList>
            <person name="Bae J.-W."/>
            <person name="Choi J.-W."/>
        </authorList>
    </citation>
    <scope>NUCLEOTIDE SEQUENCE [LARGE SCALE GENOMIC DNA]</scope>
    <source>
        <strain evidence="7 8">2T18</strain>
    </source>
</reference>
<dbReference type="EMBL" id="CP058627">
    <property type="protein sequence ID" value="QLG89547.1"/>
    <property type="molecule type" value="Genomic_DNA"/>
</dbReference>
<gene>
    <name evidence="7" type="ORF">HQ393_15540</name>
</gene>
<keyword evidence="2" id="KW-0732">Signal</keyword>
<dbReference type="Pfam" id="PF13462">
    <property type="entry name" value="Thioredoxin_4"/>
    <property type="match status" value="1"/>
</dbReference>
<name>A0A7H9BLJ2_9NEIS</name>
<sequence>MKQKTLFMVSAVALLSLFIVGALVYKKTQTQETVAQVQSNQQALVRMHSPAIGKQDAPVVLVEFFDPACESCAAFYPFVKSLMAKNPDQIRLVLRYAPLHQGSDKVIAALEAARKQGLYWPALEILLDTQEEWAQNHVADVERVFPHWASLGLDMVQLKEDMNSQGVASIIAQDIADAKALYVNKTPSFFVNGQPLTSFGYQQLETMIDRAIAEAKK</sequence>
<organism evidence="7 8">
    <name type="scientific">Chitinibacter bivalviorum</name>
    <dbReference type="NCBI Taxonomy" id="2739434"/>
    <lineage>
        <taxon>Bacteria</taxon>
        <taxon>Pseudomonadati</taxon>
        <taxon>Pseudomonadota</taxon>
        <taxon>Betaproteobacteria</taxon>
        <taxon>Neisseriales</taxon>
        <taxon>Chitinibacteraceae</taxon>
        <taxon>Chitinibacter</taxon>
    </lineage>
</organism>
<dbReference type="Proteomes" id="UP000509597">
    <property type="component" value="Chromosome"/>
</dbReference>
<dbReference type="SUPFAM" id="SSF52833">
    <property type="entry name" value="Thioredoxin-like"/>
    <property type="match status" value="1"/>
</dbReference>
<evidence type="ECO:0000256" key="2">
    <source>
        <dbReference type="ARBA" id="ARBA00022729"/>
    </source>
</evidence>
<evidence type="ECO:0000256" key="5">
    <source>
        <dbReference type="ARBA" id="ARBA00023284"/>
    </source>
</evidence>
<dbReference type="InterPro" id="IPR012336">
    <property type="entry name" value="Thioredoxin-like_fold"/>
</dbReference>
<feature type="domain" description="Thioredoxin" evidence="6">
    <location>
        <begin position="22"/>
        <end position="213"/>
    </location>
</feature>
<dbReference type="AlphaFoldDB" id="A0A7H9BLJ2"/>
<accession>A0A7H9BLJ2</accession>
<proteinExistence type="inferred from homology"/>
<keyword evidence="4" id="KW-1015">Disulfide bond</keyword>
<evidence type="ECO:0000256" key="4">
    <source>
        <dbReference type="ARBA" id="ARBA00023157"/>
    </source>
</evidence>
<dbReference type="InterPro" id="IPR036249">
    <property type="entry name" value="Thioredoxin-like_sf"/>
</dbReference>
<dbReference type="PANTHER" id="PTHR13887:SF14">
    <property type="entry name" value="DISULFIDE BOND FORMATION PROTEIN D"/>
    <property type="match status" value="1"/>
</dbReference>
<dbReference type="PANTHER" id="PTHR13887">
    <property type="entry name" value="GLUTATHIONE S-TRANSFERASE KAPPA"/>
    <property type="match status" value="1"/>
</dbReference>
<dbReference type="Gene3D" id="3.40.30.10">
    <property type="entry name" value="Glutaredoxin"/>
    <property type="match status" value="1"/>
</dbReference>
<keyword evidence="3" id="KW-0560">Oxidoreductase</keyword>
<dbReference type="InterPro" id="IPR013766">
    <property type="entry name" value="Thioredoxin_domain"/>
</dbReference>
<dbReference type="RefSeq" id="WP_179356346.1">
    <property type="nucleotide sequence ID" value="NZ_CP058627.1"/>
</dbReference>